<dbReference type="GO" id="GO:0032712">
    <property type="term" value="P:negative regulation of interleukin-3 production"/>
    <property type="evidence" value="ECO:0007669"/>
    <property type="project" value="Ensembl"/>
</dbReference>
<reference evidence="13" key="1">
    <citation type="submission" date="2025-08" db="UniProtKB">
        <authorList>
            <consortium name="Ensembl"/>
        </authorList>
    </citation>
    <scope>IDENTIFICATION</scope>
</reference>
<dbReference type="GO" id="GO:0002519">
    <property type="term" value="P:natural killer cell tolerance induction"/>
    <property type="evidence" value="ECO:0007669"/>
    <property type="project" value="Ensembl"/>
</dbReference>
<dbReference type="GO" id="GO:0030886">
    <property type="term" value="P:negative regulation of myeloid dendritic cell activation"/>
    <property type="evidence" value="ECO:0007669"/>
    <property type="project" value="Ensembl"/>
</dbReference>
<feature type="domain" description="Ig-like" evidence="12">
    <location>
        <begin position="19"/>
        <end position="125"/>
    </location>
</feature>
<keyword evidence="14" id="KW-1185">Reference proteome</keyword>
<comment type="subcellular location">
    <subcellularLocation>
        <location evidence="1">Membrane</location>
        <topology evidence="1">Single-pass type I membrane protein</topology>
    </subcellularLocation>
</comment>
<dbReference type="SUPFAM" id="SSF48726">
    <property type="entry name" value="Immunoglobulin"/>
    <property type="match status" value="1"/>
</dbReference>
<evidence type="ECO:0000256" key="10">
    <source>
        <dbReference type="SAM" id="Phobius"/>
    </source>
</evidence>
<dbReference type="GO" id="GO:0034162">
    <property type="term" value="P:toll-like receptor 9 signaling pathway"/>
    <property type="evidence" value="ECO:0007669"/>
    <property type="project" value="Ensembl"/>
</dbReference>
<organism evidence="13 14">
    <name type="scientific">Sciurus vulgaris</name>
    <name type="common">Eurasian red squirrel</name>
    <dbReference type="NCBI Taxonomy" id="55149"/>
    <lineage>
        <taxon>Eukaryota</taxon>
        <taxon>Metazoa</taxon>
        <taxon>Chordata</taxon>
        <taxon>Craniata</taxon>
        <taxon>Vertebrata</taxon>
        <taxon>Euteleostomi</taxon>
        <taxon>Mammalia</taxon>
        <taxon>Eutheria</taxon>
        <taxon>Euarchontoglires</taxon>
        <taxon>Glires</taxon>
        <taxon>Rodentia</taxon>
        <taxon>Sciuromorpha</taxon>
        <taxon>Sciuridae</taxon>
        <taxon>Sciurinae</taxon>
        <taxon>Sciurini</taxon>
        <taxon>Sciurus</taxon>
    </lineage>
</organism>
<dbReference type="InterPro" id="IPR013106">
    <property type="entry name" value="Ig_V-set"/>
</dbReference>
<dbReference type="GO" id="GO:0005769">
    <property type="term" value="C:early endosome"/>
    <property type="evidence" value="ECO:0007669"/>
    <property type="project" value="Ensembl"/>
</dbReference>
<keyword evidence="6" id="KW-1015">Disulfide bond</keyword>
<name>A0A8D2CZA5_SCIVU</name>
<dbReference type="GO" id="GO:0032732">
    <property type="term" value="P:positive regulation of interleukin-1 production"/>
    <property type="evidence" value="ECO:0007669"/>
    <property type="project" value="Ensembl"/>
</dbReference>
<evidence type="ECO:0000256" key="2">
    <source>
        <dbReference type="ARBA" id="ARBA00022692"/>
    </source>
</evidence>
<comment type="similarity">
    <text evidence="9">Belongs to the immunoglobulin superfamily. TIM family.</text>
</comment>
<evidence type="ECO:0000313" key="14">
    <source>
        <dbReference type="Proteomes" id="UP000694564"/>
    </source>
</evidence>
<dbReference type="GO" id="GO:1900425">
    <property type="term" value="P:negative regulation of defense response to bacterium"/>
    <property type="evidence" value="ECO:0007669"/>
    <property type="project" value="Ensembl"/>
</dbReference>
<reference evidence="13" key="2">
    <citation type="submission" date="2025-09" db="UniProtKB">
        <authorList>
            <consortium name="Ensembl"/>
        </authorList>
    </citation>
    <scope>IDENTIFICATION</scope>
</reference>
<dbReference type="GO" id="GO:0002281">
    <property type="term" value="P:macrophage activation involved in immune response"/>
    <property type="evidence" value="ECO:0007669"/>
    <property type="project" value="Ensembl"/>
</dbReference>
<dbReference type="Pfam" id="PF07686">
    <property type="entry name" value="V-set"/>
    <property type="match status" value="1"/>
</dbReference>
<dbReference type="GO" id="GO:0032715">
    <property type="term" value="P:negative regulation of interleukin-6 production"/>
    <property type="evidence" value="ECO:0007669"/>
    <property type="project" value="Ensembl"/>
</dbReference>
<dbReference type="Gene3D" id="2.60.40.10">
    <property type="entry name" value="Immunoglobulins"/>
    <property type="match status" value="1"/>
</dbReference>
<dbReference type="GO" id="GO:0001772">
    <property type="term" value="C:immunological synapse"/>
    <property type="evidence" value="ECO:0007669"/>
    <property type="project" value="Ensembl"/>
</dbReference>
<dbReference type="GO" id="GO:1900426">
    <property type="term" value="P:positive regulation of defense response to bacterium"/>
    <property type="evidence" value="ECO:0007669"/>
    <property type="project" value="Ensembl"/>
</dbReference>
<evidence type="ECO:0000256" key="4">
    <source>
        <dbReference type="ARBA" id="ARBA00022989"/>
    </source>
</evidence>
<dbReference type="GO" id="GO:0032720">
    <property type="term" value="P:negative regulation of tumor necrosis factor production"/>
    <property type="evidence" value="ECO:0007669"/>
    <property type="project" value="Ensembl"/>
</dbReference>
<evidence type="ECO:0000256" key="3">
    <source>
        <dbReference type="ARBA" id="ARBA00022729"/>
    </source>
</evidence>
<dbReference type="GO" id="GO:0060135">
    <property type="term" value="P:maternal process involved in female pregnancy"/>
    <property type="evidence" value="ECO:0007669"/>
    <property type="project" value="Ensembl"/>
</dbReference>
<dbReference type="GO" id="GO:0070374">
    <property type="term" value="P:positive regulation of ERK1 and ERK2 cascade"/>
    <property type="evidence" value="ECO:0007669"/>
    <property type="project" value="Ensembl"/>
</dbReference>
<dbReference type="Ensembl" id="ENSSVLT00005018815.1">
    <property type="protein sequence ID" value="ENSSVLP00005016924.1"/>
    <property type="gene ID" value="ENSSVLG00005013460.1"/>
</dbReference>
<dbReference type="InterPro" id="IPR003599">
    <property type="entry name" value="Ig_sub"/>
</dbReference>
<dbReference type="GO" id="GO:0004888">
    <property type="term" value="F:transmembrane signaling receptor activity"/>
    <property type="evidence" value="ECO:0007669"/>
    <property type="project" value="Ensembl"/>
</dbReference>
<dbReference type="GO" id="GO:0071656">
    <property type="term" value="P:negative regulation of granulocyte colony-stimulating factor production"/>
    <property type="evidence" value="ECO:0007669"/>
    <property type="project" value="Ensembl"/>
</dbReference>
<feature type="signal peptide" evidence="11">
    <location>
        <begin position="1"/>
        <end position="24"/>
    </location>
</feature>
<dbReference type="FunFam" id="2.60.40.10:FF:000774">
    <property type="entry name" value="Hepatitis A virus cellular receptor 1"/>
    <property type="match status" value="1"/>
</dbReference>
<dbReference type="GO" id="GO:0050830">
    <property type="term" value="P:defense response to Gram-positive bacterium"/>
    <property type="evidence" value="ECO:0007669"/>
    <property type="project" value="Ensembl"/>
</dbReference>
<dbReference type="OrthoDB" id="434099at2759"/>
<evidence type="ECO:0000256" key="5">
    <source>
        <dbReference type="ARBA" id="ARBA00023136"/>
    </source>
</evidence>
<dbReference type="InterPro" id="IPR036179">
    <property type="entry name" value="Ig-like_dom_sf"/>
</dbReference>
<dbReference type="SMART" id="SM00409">
    <property type="entry name" value="IG"/>
    <property type="match status" value="1"/>
</dbReference>
<gene>
    <name evidence="13" type="primary">HAVCR2</name>
</gene>
<dbReference type="GO" id="GO:0002826">
    <property type="term" value="P:negative regulation of T-helper 1 type immune response"/>
    <property type="evidence" value="ECO:0007669"/>
    <property type="project" value="Ensembl"/>
</dbReference>
<feature type="chain" id="PRO_5034866353" evidence="11">
    <location>
        <begin position="25"/>
        <end position="291"/>
    </location>
</feature>
<protein>
    <submittedName>
        <fullName evidence="13">Hepatitis A virus cellular receptor 2</fullName>
    </submittedName>
</protein>
<dbReference type="InterPro" id="IPR013783">
    <property type="entry name" value="Ig-like_fold"/>
</dbReference>
<dbReference type="InterPro" id="IPR007110">
    <property type="entry name" value="Ig-like_dom"/>
</dbReference>
<keyword evidence="5 10" id="KW-0472">Membrane</keyword>
<dbReference type="GO" id="GO:1901224">
    <property type="term" value="P:positive regulation of non-canonical NF-kappaB signal transduction"/>
    <property type="evidence" value="ECO:0007669"/>
    <property type="project" value="Ensembl"/>
</dbReference>
<dbReference type="GO" id="GO:0032722">
    <property type="term" value="P:positive regulation of chemokine production"/>
    <property type="evidence" value="ECO:0007669"/>
    <property type="project" value="Ensembl"/>
</dbReference>
<dbReference type="GO" id="GO:0042130">
    <property type="term" value="P:negative regulation of T cell proliferation"/>
    <property type="evidence" value="ECO:0007669"/>
    <property type="project" value="Ensembl"/>
</dbReference>
<dbReference type="PROSITE" id="PS50835">
    <property type="entry name" value="IG_LIKE"/>
    <property type="match status" value="1"/>
</dbReference>
<dbReference type="GO" id="GO:0042102">
    <property type="term" value="P:positive regulation of T cell proliferation"/>
    <property type="evidence" value="ECO:0007669"/>
    <property type="project" value="Ensembl"/>
</dbReference>
<dbReference type="GO" id="GO:0034154">
    <property type="term" value="P:toll-like receptor 7 signaling pathway"/>
    <property type="evidence" value="ECO:0007669"/>
    <property type="project" value="Ensembl"/>
</dbReference>
<dbReference type="InterPro" id="IPR051669">
    <property type="entry name" value="Immune_Mod/Transcr_Coactivator"/>
</dbReference>
<dbReference type="GO" id="GO:2001189">
    <property type="term" value="P:negative regulation of T cell activation via T cell receptor contact with antigen bound to MHC molecule on antigen presenting cell"/>
    <property type="evidence" value="ECO:0007669"/>
    <property type="project" value="Ensembl"/>
</dbReference>
<proteinExistence type="inferred from homology"/>
<evidence type="ECO:0000256" key="11">
    <source>
        <dbReference type="SAM" id="SignalP"/>
    </source>
</evidence>
<dbReference type="GO" id="GO:0006357">
    <property type="term" value="P:regulation of transcription by RNA polymerase II"/>
    <property type="evidence" value="ECO:0007669"/>
    <property type="project" value="TreeGrafter"/>
</dbReference>
<dbReference type="GO" id="GO:0032729">
    <property type="term" value="P:positive regulation of type II interferon production"/>
    <property type="evidence" value="ECO:0007669"/>
    <property type="project" value="Ensembl"/>
</dbReference>
<dbReference type="GO" id="GO:0032689">
    <property type="term" value="P:negative regulation of type II interferon production"/>
    <property type="evidence" value="ECO:0007669"/>
    <property type="project" value="Ensembl"/>
</dbReference>
<dbReference type="GO" id="GO:0002859">
    <property type="term" value="P:negative regulation of natural killer cell mediated cytotoxicity directed against tumor cell target"/>
    <property type="evidence" value="ECO:0007669"/>
    <property type="project" value="Ensembl"/>
</dbReference>
<evidence type="ECO:0000313" key="13">
    <source>
        <dbReference type="Ensembl" id="ENSSVLP00005016924.1"/>
    </source>
</evidence>
<keyword evidence="2 10" id="KW-0812">Transmembrane</keyword>
<dbReference type="Proteomes" id="UP000694564">
    <property type="component" value="Chromosome 6"/>
</dbReference>
<evidence type="ECO:0000256" key="9">
    <source>
        <dbReference type="ARBA" id="ARBA00038203"/>
    </source>
</evidence>
<evidence type="ECO:0000256" key="6">
    <source>
        <dbReference type="ARBA" id="ARBA00023157"/>
    </source>
</evidence>
<evidence type="ECO:0000256" key="8">
    <source>
        <dbReference type="ARBA" id="ARBA00023319"/>
    </source>
</evidence>
<dbReference type="PANTHER" id="PTHR15498:SF73">
    <property type="entry name" value="HEPATITIS A VIRUS CELLULAR RECEPTOR 2"/>
    <property type="match status" value="1"/>
</dbReference>
<feature type="transmembrane region" description="Helical" evidence="10">
    <location>
        <begin position="195"/>
        <end position="219"/>
    </location>
</feature>
<keyword evidence="7" id="KW-0325">Glycoprotein</keyword>
<dbReference type="AlphaFoldDB" id="A0A8D2CZA5"/>
<keyword evidence="8" id="KW-0393">Immunoglobulin domain</keyword>
<evidence type="ECO:0000256" key="1">
    <source>
        <dbReference type="ARBA" id="ARBA00004479"/>
    </source>
</evidence>
<keyword evidence="3 11" id="KW-0732">Signal</keyword>
<sequence length="291" mass="31953">MFSHLSLDGVLLLLLLLLPRSSEGEYVVEVGQDASLPCRYVPSTSGNLVPVCWGRGSCPVFGCDALVLRTEETNVKDQKSSRYQLKGDFYKGDVSLTIANVTLADSGIYCCRIQFAGLMNDHKLNVELIIKPAKVTPAPAAQSDVTTVLPRMLTTEGHDSAETQTLGTFNDKNQTQLSTLANEFQGFGTTTRRGVYIGVGISAGLALMLIFGSLILTWYSHRKKKLQNSSLITLANPPPSGLANIAAERMRSEENIYIIEENIYEMEDPNEDYCYVSSVQQSPPLSCHLFM</sequence>
<dbReference type="GO" id="GO:2000521">
    <property type="term" value="P:negative regulation of immunological synapse formation"/>
    <property type="evidence" value="ECO:0007669"/>
    <property type="project" value="Ensembl"/>
</dbReference>
<dbReference type="GO" id="GO:0009986">
    <property type="term" value="C:cell surface"/>
    <property type="evidence" value="ECO:0007669"/>
    <property type="project" value="Ensembl"/>
</dbReference>
<dbReference type="GO" id="GO:0032687">
    <property type="term" value="P:negative regulation of interferon-alpha production"/>
    <property type="evidence" value="ECO:0007669"/>
    <property type="project" value="Ensembl"/>
</dbReference>
<dbReference type="GO" id="GO:0032760">
    <property type="term" value="P:positive regulation of tumor necrosis factor production"/>
    <property type="evidence" value="ECO:0007669"/>
    <property type="project" value="Ensembl"/>
</dbReference>
<dbReference type="GO" id="GO:0032753">
    <property type="term" value="P:positive regulation of interleukin-4 production"/>
    <property type="evidence" value="ECO:0007669"/>
    <property type="project" value="Ensembl"/>
</dbReference>
<accession>A0A8D2CZA5</accession>
<dbReference type="GO" id="GO:0071222">
    <property type="term" value="P:cellular response to lipopolysaccharide"/>
    <property type="evidence" value="ECO:0007669"/>
    <property type="project" value="Ensembl"/>
</dbReference>
<dbReference type="GO" id="GO:0002652">
    <property type="term" value="P:regulation of tolerance induction dependent upon immune response"/>
    <property type="evidence" value="ECO:0007669"/>
    <property type="project" value="Ensembl"/>
</dbReference>
<dbReference type="GO" id="GO:0043032">
    <property type="term" value="P:positive regulation of macrophage activation"/>
    <property type="evidence" value="ECO:0007669"/>
    <property type="project" value="Ensembl"/>
</dbReference>
<dbReference type="GO" id="GO:0032703">
    <property type="term" value="P:negative regulation of interleukin-2 production"/>
    <property type="evidence" value="ECO:0007669"/>
    <property type="project" value="Ensembl"/>
</dbReference>
<keyword evidence="4 10" id="KW-1133">Transmembrane helix</keyword>
<evidence type="ECO:0000259" key="12">
    <source>
        <dbReference type="PROSITE" id="PS50835"/>
    </source>
</evidence>
<dbReference type="GO" id="GO:0034138">
    <property type="term" value="P:toll-like receptor 3 signaling pathway"/>
    <property type="evidence" value="ECO:0007669"/>
    <property type="project" value="Ensembl"/>
</dbReference>
<dbReference type="PANTHER" id="PTHR15498">
    <property type="entry name" value="T-CELL IMMUNOGLOBULIN AND MUCIN DOMAIN CONTAINING TIM"/>
    <property type="match status" value="1"/>
</dbReference>
<dbReference type="GO" id="GO:0032815">
    <property type="term" value="P:negative regulation of natural killer cell activation"/>
    <property type="evidence" value="ECO:0007669"/>
    <property type="project" value="Ensembl"/>
</dbReference>
<evidence type="ECO:0000256" key="7">
    <source>
        <dbReference type="ARBA" id="ARBA00023180"/>
    </source>
</evidence>
<dbReference type="GO" id="GO:0016592">
    <property type="term" value="C:mediator complex"/>
    <property type="evidence" value="ECO:0007669"/>
    <property type="project" value="TreeGrafter"/>
</dbReference>
<dbReference type="GeneTree" id="ENSGT00940000154444"/>